<dbReference type="PANTHER" id="PTHR45661:SF3">
    <property type="entry name" value="IG-LIKE DOMAIN-CONTAINING PROTEIN"/>
    <property type="match status" value="1"/>
</dbReference>
<dbReference type="RefSeq" id="WP_073080226.1">
    <property type="nucleotide sequence ID" value="NZ_FQXV01000010.1"/>
</dbReference>
<feature type="region of interest" description="Disordered" evidence="2">
    <location>
        <begin position="1339"/>
        <end position="1360"/>
    </location>
</feature>
<dbReference type="Gene3D" id="3.80.10.10">
    <property type="entry name" value="Ribonuclease Inhibitor"/>
    <property type="match status" value="1"/>
</dbReference>
<evidence type="ECO:0000256" key="3">
    <source>
        <dbReference type="SAM" id="SignalP"/>
    </source>
</evidence>
<dbReference type="STRING" id="1123282.SAMN02745823_02826"/>
<feature type="chain" id="PRO_5013064890" evidence="3">
    <location>
        <begin position="31"/>
        <end position="1742"/>
    </location>
</feature>
<dbReference type="SUPFAM" id="SSF52058">
    <property type="entry name" value="L domain-like"/>
    <property type="match status" value="1"/>
</dbReference>
<dbReference type="InterPro" id="IPR032675">
    <property type="entry name" value="LRR_dom_sf"/>
</dbReference>
<evidence type="ECO:0000313" key="5">
    <source>
        <dbReference type="EMBL" id="SHI15135.1"/>
    </source>
</evidence>
<feature type="domain" description="SLH" evidence="4">
    <location>
        <begin position="1558"/>
        <end position="1621"/>
    </location>
</feature>
<dbReference type="Pfam" id="PF12733">
    <property type="entry name" value="Cadherin-like"/>
    <property type="match status" value="1"/>
</dbReference>
<organism evidence="5 6">
    <name type="scientific">Sporobacter termitidis DSM 10068</name>
    <dbReference type="NCBI Taxonomy" id="1123282"/>
    <lineage>
        <taxon>Bacteria</taxon>
        <taxon>Bacillati</taxon>
        <taxon>Bacillota</taxon>
        <taxon>Clostridia</taxon>
        <taxon>Eubacteriales</taxon>
        <taxon>Oscillospiraceae</taxon>
        <taxon>Sporobacter</taxon>
    </lineage>
</organism>
<dbReference type="InterPro" id="IPR027954">
    <property type="entry name" value="Transcobalamin-like_C"/>
</dbReference>
<reference evidence="5 6" key="1">
    <citation type="submission" date="2016-11" db="EMBL/GenBank/DDBJ databases">
        <authorList>
            <person name="Jaros S."/>
            <person name="Januszkiewicz K."/>
            <person name="Wedrychowicz H."/>
        </authorList>
    </citation>
    <scope>NUCLEOTIDE SEQUENCE [LARGE SCALE GENOMIC DNA]</scope>
    <source>
        <strain evidence="5 6">DSM 10068</strain>
    </source>
</reference>
<dbReference type="InterPro" id="IPR053139">
    <property type="entry name" value="Surface_bspA-like"/>
</dbReference>
<accession>A0A1M5YT00</accession>
<protein>
    <submittedName>
        <fullName evidence="5">S-layer homology domain-containing protein</fullName>
    </submittedName>
</protein>
<evidence type="ECO:0000259" key="4">
    <source>
        <dbReference type="PROSITE" id="PS51272"/>
    </source>
</evidence>
<keyword evidence="1" id="KW-0677">Repeat</keyword>
<dbReference type="Pfam" id="PF00395">
    <property type="entry name" value="SLH"/>
    <property type="match status" value="3"/>
</dbReference>
<dbReference type="PANTHER" id="PTHR45661">
    <property type="entry name" value="SURFACE ANTIGEN"/>
    <property type="match status" value="1"/>
</dbReference>
<keyword evidence="6" id="KW-1185">Reference proteome</keyword>
<dbReference type="PROSITE" id="PS51272">
    <property type="entry name" value="SLH"/>
    <property type="match status" value="3"/>
</dbReference>
<evidence type="ECO:0000313" key="6">
    <source>
        <dbReference type="Proteomes" id="UP000183995"/>
    </source>
</evidence>
<gene>
    <name evidence="5" type="ORF">SAMN02745823_02826</name>
</gene>
<dbReference type="InterPro" id="IPR001119">
    <property type="entry name" value="SLH_dom"/>
</dbReference>
<feature type="domain" description="SLH" evidence="4">
    <location>
        <begin position="1684"/>
        <end position="1742"/>
    </location>
</feature>
<dbReference type="Pfam" id="PF13306">
    <property type="entry name" value="LRR_5"/>
    <property type="match status" value="1"/>
</dbReference>
<dbReference type="OrthoDB" id="1814521at2"/>
<dbReference type="Pfam" id="PF14478">
    <property type="entry name" value="DUF4430"/>
    <property type="match status" value="1"/>
</dbReference>
<feature type="signal peptide" evidence="3">
    <location>
        <begin position="1"/>
        <end position="30"/>
    </location>
</feature>
<feature type="domain" description="SLH" evidence="4">
    <location>
        <begin position="1622"/>
        <end position="1681"/>
    </location>
</feature>
<dbReference type="Proteomes" id="UP000183995">
    <property type="component" value="Unassembled WGS sequence"/>
</dbReference>
<feature type="compositionally biased region" description="Low complexity" evidence="2">
    <location>
        <begin position="1344"/>
        <end position="1360"/>
    </location>
</feature>
<proteinExistence type="predicted"/>
<evidence type="ECO:0000256" key="2">
    <source>
        <dbReference type="SAM" id="MobiDB-lite"/>
    </source>
</evidence>
<name>A0A1M5YT00_9FIRM</name>
<dbReference type="InterPro" id="IPR026906">
    <property type="entry name" value="LRR_5"/>
</dbReference>
<evidence type="ECO:0000256" key="1">
    <source>
        <dbReference type="ARBA" id="ARBA00022737"/>
    </source>
</evidence>
<dbReference type="EMBL" id="FQXV01000010">
    <property type="protein sequence ID" value="SHI15135.1"/>
    <property type="molecule type" value="Genomic_DNA"/>
</dbReference>
<keyword evidence="3" id="KW-0732">Signal</keyword>
<dbReference type="InterPro" id="IPR025883">
    <property type="entry name" value="Cadherin-like_domain"/>
</dbReference>
<sequence length="1742" mass="188547">MKKKHLRKILSFFLLFALILQPLMSVPALADDDTDTFIEECGAQGFVVEKTGSDYVLTKYTGSDTVVEVPRGITVIGGGGTSSDQTKCPFANTNSVTEVILPDTITGIAAYAFYKCTGLTSITFPDGLKSIGNRAFAYAGLVSVEFGGSVPELDIAIFMYDVNLESIEFPVGITRIPDNVVSRCDHLTRVILPESVEYIGGNSFAYCPSLKEITLPPSLQTIYTAPFRASGFESLTIPYSVASVGDQLFYDCSSLKKVTFLTPDTSFTSGSFSNFPSGAKLYCKYGSTTATFADSKKRQYEYISSNASLDVNNGESAYSGIDVYSGYAESYGFKVGAASKIGEVSALDVLLTAHHNIYGDQFTRENYKQYLDVTDEGEVVKAFGTYVANFSFTINGSEVTDSVFDAVVGKGETLAVTYDQADPTCSYWYKGTKIYSQTARPGVKYAITLADGTSPLPDMDVYATGADNAANIFDEANKIGATDVNGAIELKFDKEGSYKVAAKDASGIYDISYLDVTVNSPDLNLKSLSVSGGVSDTYTELKSGYVAGSFVKKGATKDIEGFDPTYYSYEYHVNSDAAEVSFNLEPPTNYDNLNVELQVGDGNREALHSYSEIPVTLTGDTTTAKLCVSYTEDGIPYEQEYTVEIIRSEVTPYLWLLDYEPVEGALKFNNPGLPVSKTANVSLLCDQSAKQVTVRVIIEADNTVTYNGQELTPINTYKALKYSERKGNVYELKLDTSASAQELTVDNGTEKFTGKITLTPRSPYEGVYTPDRVVEYKPAQGQYVFDNTPINTPLRARTSYADFLSLGSFGGYVTFEYDDPITNDPTHPYGVDFIIYGNAFKGGAANEPGGVQVSSDGVRWYDLAGSNHYELEMLKGQTAALKDGTRTTSLKLLSDTFYPKVYFGYADVSSCSIYANADPAYYPEAKPTNPYNNADFQNIGDGFDLSWAVDGSGKPVKVDSVKYIRVQNIMDEYSASLGENSTEIGTVMKVNAKYVDQKVGVTAEPEIRVMNQPLPAPAEALSDGQIKYYEIDLDGKGFPAVTVSGAKNDNIFINTERFVGQGEYVGLPDESRSRTIRVIVQNGEKEPHIYVIKCTNCGDPTENADLTSIKLTPGDTELSQDTGGNYVATLENNVQYITFTVKALNPKATIKLDNTTITHGEATVPLKVDIGANSFTLTITSPNGNTIKTYPITITRKSAETPSNTITVSFTFTGDTIHYITNPTDKHLPGTSTGPHTVLPWIPTTTVTVPKGSTVKYVTDMMLMNAKIGFHTESGTYIDKVQIPGTDKYLGEFDNGPNSGWMYRVNGIISNAGYASKVLNSGDKVLWFYTDDYTKETGYEGPWNPSDSKNDSSSSTISPKVTVSDGVADVKLSESDLTSAIASAKENESSAIIISPEITGVADKVSVELPKSSIASMASETSAALTVQTPVGNITIPNSALTVIASQASGSSVTISLSTVEPSALTETQKSTAAGKTVYNISILSGNSHISSFGDNTITISLPYTLKDGEDPSGVTVWYMDDSGKLQQMTCTYDKTTGMTTFTTTHLSYYVVGYSEVWKNPFTDVKSTDWFYGAVQFAVQKNLFNGTSDTTFGPNDPMTRAMLVTVLYRLEGSPAVTQINSFTDVIDGQWYTSATIWANANKIVTGYGNGLFGTNDNITREQMATILYNYAKYKGYDVAKAVDLKAFTDAAAISNWAQSGMTWANAEGLITGRTTTALAPGGAAARAEVATILQRFVEDFAK</sequence>